<protein>
    <submittedName>
        <fullName evidence="8">Molecular chaperone</fullName>
    </submittedName>
</protein>
<comment type="similarity">
    <text evidence="2">Belongs to the periplasmic pilus chaperone family.</text>
</comment>
<dbReference type="Pfam" id="PF00345">
    <property type="entry name" value="PapD_N"/>
    <property type="match status" value="1"/>
</dbReference>
<accession>A0AAJ1JH19</accession>
<dbReference type="InterPro" id="IPR016147">
    <property type="entry name" value="Pili_assmbl_chaperone_N"/>
</dbReference>
<dbReference type="InterPro" id="IPR008962">
    <property type="entry name" value="PapD-like_sf"/>
</dbReference>
<dbReference type="PRINTS" id="PR00969">
    <property type="entry name" value="CHAPERONPILI"/>
</dbReference>
<dbReference type="GO" id="GO:0030288">
    <property type="term" value="C:outer membrane-bounded periplasmic space"/>
    <property type="evidence" value="ECO:0007669"/>
    <property type="project" value="InterPro"/>
</dbReference>
<evidence type="ECO:0000256" key="2">
    <source>
        <dbReference type="ARBA" id="ARBA00007399"/>
    </source>
</evidence>
<dbReference type="RefSeq" id="WP_036942099.1">
    <property type="nucleotide sequence ID" value="NZ_BMYH01000008.1"/>
</dbReference>
<dbReference type="SUPFAM" id="SSF49354">
    <property type="entry name" value="PapD-like"/>
    <property type="match status" value="1"/>
</dbReference>
<evidence type="ECO:0000313" key="9">
    <source>
        <dbReference type="Proteomes" id="UP001163056"/>
    </source>
</evidence>
<dbReference type="Pfam" id="PF02753">
    <property type="entry name" value="PapD_C"/>
    <property type="match status" value="1"/>
</dbReference>
<dbReference type="EMBL" id="JAREJI010000010">
    <property type="protein sequence ID" value="MDE8770753.1"/>
    <property type="molecule type" value="Genomic_DNA"/>
</dbReference>
<evidence type="ECO:0000256" key="3">
    <source>
        <dbReference type="ARBA" id="ARBA00022729"/>
    </source>
</evidence>
<dbReference type="Proteomes" id="UP001163056">
    <property type="component" value="Unassembled WGS sequence"/>
</dbReference>
<proteinExistence type="inferred from homology"/>
<dbReference type="KEGG" id="psx:DR96_1509"/>
<dbReference type="InterPro" id="IPR016148">
    <property type="entry name" value="Pili_assmbl_chaperone_C"/>
</dbReference>
<keyword evidence="4" id="KW-0574">Periplasm</keyword>
<evidence type="ECO:0000313" key="8">
    <source>
        <dbReference type="EMBL" id="MDE8770753.1"/>
    </source>
</evidence>
<evidence type="ECO:0000256" key="4">
    <source>
        <dbReference type="ARBA" id="ARBA00022764"/>
    </source>
</evidence>
<comment type="subcellular location">
    <subcellularLocation>
        <location evidence="1">Periplasm</location>
    </subcellularLocation>
</comment>
<dbReference type="InterPro" id="IPR013783">
    <property type="entry name" value="Ig-like_fold"/>
</dbReference>
<feature type="domain" description="Pili assembly chaperone C-terminal" evidence="7">
    <location>
        <begin position="180"/>
        <end position="241"/>
    </location>
</feature>
<comment type="caution">
    <text evidence="8">The sequence shown here is derived from an EMBL/GenBank/DDBJ whole genome shotgun (WGS) entry which is preliminary data.</text>
</comment>
<dbReference type="InterPro" id="IPR050643">
    <property type="entry name" value="Periplasmic_pilus_chap"/>
</dbReference>
<evidence type="ECO:0000256" key="1">
    <source>
        <dbReference type="ARBA" id="ARBA00004418"/>
    </source>
</evidence>
<organism evidence="8 9">
    <name type="scientific">Providencia stuartii</name>
    <dbReference type="NCBI Taxonomy" id="588"/>
    <lineage>
        <taxon>Bacteria</taxon>
        <taxon>Pseudomonadati</taxon>
        <taxon>Pseudomonadota</taxon>
        <taxon>Gammaproteobacteria</taxon>
        <taxon>Enterobacterales</taxon>
        <taxon>Morganellaceae</taxon>
        <taxon>Providencia</taxon>
    </lineage>
</organism>
<dbReference type="SUPFAM" id="SSF49584">
    <property type="entry name" value="Periplasmic chaperone C-domain"/>
    <property type="match status" value="1"/>
</dbReference>
<keyword evidence="3" id="KW-0732">Signal</keyword>
<feature type="domain" description="Pili assembly chaperone N-terminal" evidence="6">
    <location>
        <begin position="39"/>
        <end position="157"/>
    </location>
</feature>
<evidence type="ECO:0000259" key="7">
    <source>
        <dbReference type="Pfam" id="PF02753"/>
    </source>
</evidence>
<dbReference type="InterPro" id="IPR036316">
    <property type="entry name" value="Pili_assmbl_chap_C_dom_sf"/>
</dbReference>
<dbReference type="InterPro" id="IPR001829">
    <property type="entry name" value="Pili_assmbl_chaperone_bac"/>
</dbReference>
<sequence length="248" mass="27309">MQTIENTKNILRKVNGFKQHFLILLFSLTSISAYSASNGVGLNATRIIYNQGESSTSIGARNNTDINYLARFLVTKNVDGTKSDTPFMVTPPLIKVDSGKSQEVKIHIKPNNLPTDRESVFYFSATMIPATNGPINGTMLNIGYNNVIKLFYRPKNLSISQKEASEKLSIESTSTGIKVINNSPYFISFSKLSVNGVKIDLSMKKRNTMIAPFDSFNYIAPSNGRSGIAKWTVINDLGGEDSYSGQVK</sequence>
<dbReference type="GO" id="GO:0071555">
    <property type="term" value="P:cell wall organization"/>
    <property type="evidence" value="ECO:0007669"/>
    <property type="project" value="InterPro"/>
</dbReference>
<dbReference type="PANTHER" id="PTHR30251">
    <property type="entry name" value="PILUS ASSEMBLY CHAPERONE"/>
    <property type="match status" value="1"/>
</dbReference>
<name>A0AAJ1JH19_PROST</name>
<dbReference type="Gene3D" id="2.60.40.10">
    <property type="entry name" value="Immunoglobulins"/>
    <property type="match status" value="2"/>
</dbReference>
<dbReference type="AlphaFoldDB" id="A0AAJ1JH19"/>
<dbReference type="PANTHER" id="PTHR30251:SF0">
    <property type="entry name" value="FIMBRIAL CHAPERONE PROTEIN ELFD-RELATED"/>
    <property type="match status" value="1"/>
</dbReference>
<reference evidence="8 9" key="1">
    <citation type="submission" date="2023-03" db="EMBL/GenBank/DDBJ databases">
        <title>WGS of NDM-producing Providencia thailandensis from Ukrainian patients.</title>
        <authorList>
            <person name="Zabicka D."/>
            <person name="Izdebski R."/>
            <person name="Urbanowicz P."/>
            <person name="Biedrzycka M."/>
            <person name="Guzek A."/>
            <person name="Gniadkowski M."/>
        </authorList>
    </citation>
    <scope>NUCLEOTIDE SEQUENCE [LARGE SCALE GENOMIC DNA]</scope>
    <source>
        <strain evidence="8 9">8015-22</strain>
    </source>
</reference>
<evidence type="ECO:0000256" key="5">
    <source>
        <dbReference type="ARBA" id="ARBA00023186"/>
    </source>
</evidence>
<evidence type="ECO:0000259" key="6">
    <source>
        <dbReference type="Pfam" id="PF00345"/>
    </source>
</evidence>
<keyword evidence="5" id="KW-0143">Chaperone</keyword>
<gene>
    <name evidence="8" type="ORF">PZS58_14720</name>
</gene>